<keyword evidence="1" id="KW-0812">Transmembrane</keyword>
<gene>
    <name evidence="2" type="ORF">B4N89_45200</name>
</gene>
<feature type="transmembrane region" description="Helical" evidence="1">
    <location>
        <begin position="88"/>
        <end position="113"/>
    </location>
</feature>
<keyword evidence="1" id="KW-1133">Transmembrane helix</keyword>
<evidence type="ECO:0000256" key="1">
    <source>
        <dbReference type="SAM" id="Phobius"/>
    </source>
</evidence>
<dbReference type="EMBL" id="MWQN01000005">
    <property type="protein sequence ID" value="OPC76689.1"/>
    <property type="molecule type" value="Genomic_DNA"/>
</dbReference>
<keyword evidence="3" id="KW-1185">Reference proteome</keyword>
<accession>A0A1T3NIM6</accession>
<evidence type="ECO:0000313" key="2">
    <source>
        <dbReference type="EMBL" id="OPC76689.1"/>
    </source>
</evidence>
<reference evidence="2 3" key="1">
    <citation type="submission" date="2017-03" db="EMBL/GenBank/DDBJ databases">
        <title>Draft genome sequence of Streptomyces scabrisporus NF3, endophyte isolated from Amphipterygium adstringens.</title>
        <authorList>
            <person name="Vazquez M."/>
            <person name="Ceapa C.D."/>
            <person name="Rodriguez Luna D."/>
            <person name="Sanchez Esquivel S."/>
        </authorList>
    </citation>
    <scope>NUCLEOTIDE SEQUENCE [LARGE SCALE GENOMIC DNA]</scope>
    <source>
        <strain evidence="2 3">NF3</strain>
    </source>
</reference>
<proteinExistence type="predicted"/>
<organism evidence="2 3">
    <name type="scientific">Embleya scabrispora</name>
    <dbReference type="NCBI Taxonomy" id="159449"/>
    <lineage>
        <taxon>Bacteria</taxon>
        <taxon>Bacillati</taxon>
        <taxon>Actinomycetota</taxon>
        <taxon>Actinomycetes</taxon>
        <taxon>Kitasatosporales</taxon>
        <taxon>Streptomycetaceae</taxon>
        <taxon>Embleya</taxon>
    </lineage>
</organism>
<name>A0A1T3NIM6_9ACTN</name>
<sequence>MGTVTKLVPSTSGDTASVHVEYRFPDGGPTAWVDFEADRPWPPRGTLCVVCLQQGEAGLVVAGIEIDERDRTETSEPGRADGQRITRALVLVIGVTVLLVLVLAAVIGVWIAAGPTDPAAPHGP</sequence>
<keyword evidence="1" id="KW-0472">Membrane</keyword>
<protein>
    <submittedName>
        <fullName evidence="2">Uncharacterized protein</fullName>
    </submittedName>
</protein>
<dbReference type="Proteomes" id="UP000190037">
    <property type="component" value="Unassembled WGS sequence"/>
</dbReference>
<comment type="caution">
    <text evidence="2">The sequence shown here is derived from an EMBL/GenBank/DDBJ whole genome shotgun (WGS) entry which is preliminary data.</text>
</comment>
<dbReference type="AlphaFoldDB" id="A0A1T3NIM6"/>
<evidence type="ECO:0000313" key="3">
    <source>
        <dbReference type="Proteomes" id="UP000190037"/>
    </source>
</evidence>
<dbReference type="RefSeq" id="WP_078982534.1">
    <property type="nucleotide sequence ID" value="NZ_MWQN01000005.1"/>
</dbReference>